<dbReference type="SUPFAM" id="SSF56784">
    <property type="entry name" value="HAD-like"/>
    <property type="match status" value="1"/>
</dbReference>
<dbReference type="Gene3D" id="3.40.50.1000">
    <property type="entry name" value="HAD superfamily/HAD-like"/>
    <property type="match status" value="1"/>
</dbReference>
<comment type="cofactor">
    <cofactor evidence="11">
        <name>Zn(2+)</name>
        <dbReference type="ChEBI" id="CHEBI:29105"/>
    </cofactor>
</comment>
<comment type="similarity">
    <text evidence="7">Belongs to the gmhB family.</text>
</comment>
<dbReference type="STRING" id="926567.TheveDRAFT_0120"/>
<sequence length="186" mass="20120">MLKPSDGERGMSKAVFLDRDGVIIRDTGYLGDPRGVLVLPGVPEALTLLRAAGWKLVVVTNQSGIARGFFSEEDHLKVRMRMEELLAAHGVGLDGYFHCPHGPWEQCSCRKPRPGMVFRARDELGIQLEGSFVVGDKMSDLELAWNVGIQGILVGTSVPEALDAGARGAMMRAQDLLHASKLILGG</sequence>
<dbReference type="eggNOG" id="COG0241">
    <property type="taxonomic scope" value="Bacteria"/>
</dbReference>
<evidence type="ECO:0000256" key="2">
    <source>
        <dbReference type="ARBA" id="ARBA00022490"/>
    </source>
</evidence>
<dbReference type="InterPro" id="IPR023214">
    <property type="entry name" value="HAD_sf"/>
</dbReference>
<feature type="binding site" evidence="9">
    <location>
        <begin position="26"/>
        <end position="29"/>
    </location>
    <ligand>
        <name>substrate</name>
    </ligand>
</feature>
<dbReference type="RefSeq" id="WP_006582799.1">
    <property type="nucleotide sequence ID" value="NZ_CM001377.1"/>
</dbReference>
<feature type="binding site" evidence="9">
    <location>
        <begin position="18"/>
        <end position="20"/>
    </location>
    <ligand>
        <name>substrate</name>
    </ligand>
</feature>
<feature type="active site" description="Nucleophile" evidence="8">
    <location>
        <position position="18"/>
    </location>
</feature>
<feature type="binding site" evidence="11">
    <location>
        <position position="136"/>
    </location>
    <ligand>
        <name>Mg(2+)</name>
        <dbReference type="ChEBI" id="CHEBI:18420"/>
    </ligand>
</feature>
<evidence type="ECO:0000256" key="4">
    <source>
        <dbReference type="ARBA" id="ARBA00022801"/>
    </source>
</evidence>
<dbReference type="InterPro" id="IPR006549">
    <property type="entry name" value="HAD-SF_hydro_IIIA"/>
</dbReference>
<dbReference type="GO" id="GO:0046872">
    <property type="term" value="F:metal ion binding"/>
    <property type="evidence" value="ECO:0007669"/>
    <property type="project" value="UniProtKB-KW"/>
</dbReference>
<feature type="site" description="Stabilizes the phosphoryl group" evidence="10">
    <location>
        <position position="60"/>
    </location>
</feature>
<evidence type="ECO:0000256" key="1">
    <source>
        <dbReference type="ARBA" id="ARBA00004496"/>
    </source>
</evidence>
<dbReference type="HOGENOM" id="CLU_085077_2_1_0"/>
<evidence type="ECO:0000256" key="8">
    <source>
        <dbReference type="PIRSR" id="PIRSR004682-1"/>
    </source>
</evidence>
<feature type="binding site" evidence="9">
    <location>
        <begin position="60"/>
        <end position="63"/>
    </location>
    <ligand>
        <name>substrate</name>
    </ligand>
</feature>
<dbReference type="Pfam" id="PF13344">
    <property type="entry name" value="Hydrolase_6"/>
    <property type="match status" value="1"/>
</dbReference>
<evidence type="ECO:0000256" key="7">
    <source>
        <dbReference type="PIRNR" id="PIRNR004682"/>
    </source>
</evidence>
<dbReference type="AlphaFoldDB" id="H0UN28"/>
<keyword evidence="13" id="KW-1185">Reference proteome</keyword>
<dbReference type="InterPro" id="IPR006357">
    <property type="entry name" value="HAD-SF_hydro_IIA"/>
</dbReference>
<dbReference type="PANTHER" id="PTHR42891">
    <property type="entry name" value="D-GLYCERO-BETA-D-MANNO-HEPTOSE-1,7-BISPHOSPHATE 7-PHOSPHATASE"/>
    <property type="match status" value="1"/>
</dbReference>
<keyword evidence="3 11" id="KW-0479">Metal-binding</keyword>
<feature type="binding site" evidence="11">
    <location>
        <position position="101"/>
    </location>
    <ligand>
        <name>Zn(2+)</name>
        <dbReference type="ChEBI" id="CHEBI:29105"/>
    </ligand>
</feature>
<feature type="binding site" evidence="9">
    <location>
        <position position="137"/>
    </location>
    <ligand>
        <name>substrate</name>
    </ligand>
</feature>
<evidence type="ECO:0000256" key="9">
    <source>
        <dbReference type="PIRSR" id="PIRSR004682-2"/>
    </source>
</evidence>
<comment type="subcellular location">
    <subcellularLocation>
        <location evidence="1 7">Cytoplasm</location>
    </subcellularLocation>
</comment>
<reference evidence="12 13" key="1">
    <citation type="submission" date="2011-10" db="EMBL/GenBank/DDBJ databases">
        <title>The Noncontiguous Finished genome of Thermanaerovibrio velox DSM 12556.</title>
        <authorList>
            <consortium name="US DOE Joint Genome Institute (JGI-PGF)"/>
            <person name="Lucas S."/>
            <person name="Copeland A."/>
            <person name="Lapidus A."/>
            <person name="Glavina del Rio T."/>
            <person name="Dalin E."/>
            <person name="Tice H."/>
            <person name="Bruce D."/>
            <person name="Goodwin L."/>
            <person name="Pitluck S."/>
            <person name="Peters L."/>
            <person name="Mikhailova N."/>
            <person name="Teshima H."/>
            <person name="Kyrpides N."/>
            <person name="Mavromatis K."/>
            <person name="Ivanova N."/>
            <person name="Markowitz V."/>
            <person name="Cheng J.-F."/>
            <person name="Hugenholtz P."/>
            <person name="Woyke T."/>
            <person name="Wu D."/>
            <person name="Spring S."/>
            <person name="Brambilla E.-M."/>
            <person name="Klenk H.-P."/>
            <person name="Eisen J.A."/>
        </authorList>
    </citation>
    <scope>NUCLEOTIDE SEQUENCE [LARGE SCALE GENOMIC DNA]</scope>
    <source>
        <strain evidence="12 13">DSM 12556</strain>
    </source>
</reference>
<accession>H0UN28</accession>
<evidence type="ECO:0000256" key="11">
    <source>
        <dbReference type="PIRSR" id="PIRSR004682-4"/>
    </source>
</evidence>
<dbReference type="GO" id="GO:0016791">
    <property type="term" value="F:phosphatase activity"/>
    <property type="evidence" value="ECO:0007669"/>
    <property type="project" value="InterPro"/>
</dbReference>
<feature type="binding site" evidence="11">
    <location>
        <position position="107"/>
    </location>
    <ligand>
        <name>Zn(2+)</name>
        <dbReference type="ChEBI" id="CHEBI:29105"/>
    </ligand>
</feature>
<name>H0UN28_9BACT</name>
<feature type="binding site" evidence="11">
    <location>
        <position position="20"/>
    </location>
    <ligand>
        <name>Mg(2+)</name>
        <dbReference type="ChEBI" id="CHEBI:18420"/>
    </ligand>
</feature>
<organism evidence="12 13">
    <name type="scientific">Thermanaerovibrio velox DSM 12556</name>
    <dbReference type="NCBI Taxonomy" id="926567"/>
    <lineage>
        <taxon>Bacteria</taxon>
        <taxon>Thermotogati</taxon>
        <taxon>Synergistota</taxon>
        <taxon>Synergistia</taxon>
        <taxon>Synergistales</taxon>
        <taxon>Synergistaceae</taxon>
        <taxon>Thermanaerovibrio</taxon>
    </lineage>
</organism>
<dbReference type="Pfam" id="PF13242">
    <property type="entry name" value="Hydrolase_like"/>
    <property type="match status" value="1"/>
</dbReference>
<dbReference type="GO" id="GO:0005975">
    <property type="term" value="P:carbohydrate metabolic process"/>
    <property type="evidence" value="ECO:0007669"/>
    <property type="project" value="InterPro"/>
</dbReference>
<feature type="binding site" evidence="11">
    <location>
        <position position="99"/>
    </location>
    <ligand>
        <name>Zn(2+)</name>
        <dbReference type="ChEBI" id="CHEBI:29105"/>
    </ligand>
</feature>
<evidence type="ECO:0000313" key="12">
    <source>
        <dbReference type="EMBL" id="EHM09307.1"/>
    </source>
</evidence>
<dbReference type="GO" id="GO:0005737">
    <property type="term" value="C:cytoplasm"/>
    <property type="evidence" value="ECO:0007669"/>
    <property type="project" value="UniProtKB-SubCell"/>
</dbReference>
<dbReference type="CDD" id="cd07503">
    <property type="entry name" value="HAD_HisB-N"/>
    <property type="match status" value="1"/>
</dbReference>
<keyword evidence="4 7" id="KW-0378">Hydrolase</keyword>
<proteinExistence type="inferred from homology"/>
<keyword evidence="5 7" id="KW-0119">Carbohydrate metabolism</keyword>
<dbReference type="InterPro" id="IPR036412">
    <property type="entry name" value="HAD-like_sf"/>
</dbReference>
<evidence type="ECO:0000313" key="13">
    <source>
        <dbReference type="Proteomes" id="UP000005730"/>
    </source>
</evidence>
<evidence type="ECO:0000256" key="6">
    <source>
        <dbReference type="ARBA" id="ARBA00031828"/>
    </source>
</evidence>
<feature type="site" description="Contributes to substrate recognition" evidence="10">
    <location>
        <position position="110"/>
    </location>
</feature>
<dbReference type="NCBIfam" id="TIGR01656">
    <property type="entry name" value="Histidinol-ppas"/>
    <property type="match status" value="1"/>
</dbReference>
<dbReference type="InterPro" id="IPR006543">
    <property type="entry name" value="Histidinol-phos"/>
</dbReference>
<feature type="binding site" evidence="11">
    <location>
        <position position="109"/>
    </location>
    <ligand>
        <name>Zn(2+)</name>
        <dbReference type="ChEBI" id="CHEBI:29105"/>
    </ligand>
</feature>
<feature type="site" description="Stabilizes the phosphoryl group" evidence="10">
    <location>
        <position position="111"/>
    </location>
</feature>
<dbReference type="Proteomes" id="UP000005730">
    <property type="component" value="Chromosome"/>
</dbReference>
<dbReference type="InterPro" id="IPR004446">
    <property type="entry name" value="Heptose_bisP_phosphatase"/>
</dbReference>
<dbReference type="NCBIfam" id="TIGR01662">
    <property type="entry name" value="HAD-SF-IIIA"/>
    <property type="match status" value="1"/>
</dbReference>
<evidence type="ECO:0000256" key="5">
    <source>
        <dbReference type="ARBA" id="ARBA00023277"/>
    </source>
</evidence>
<gene>
    <name evidence="12" type="ORF">TheveDRAFT_0120</name>
</gene>
<dbReference type="PANTHER" id="PTHR42891:SF1">
    <property type="entry name" value="D-GLYCERO-BETA-D-MANNO-HEPTOSE-1,7-BISPHOSPHATE 7-PHOSPHATASE"/>
    <property type="match status" value="1"/>
</dbReference>
<comment type="cofactor">
    <cofactor evidence="11">
        <name>Mg(2+)</name>
        <dbReference type="ChEBI" id="CHEBI:18420"/>
    </cofactor>
</comment>
<dbReference type="EC" id="3.1.3.-" evidence="7"/>
<dbReference type="EMBL" id="CM001377">
    <property type="protein sequence ID" value="EHM09307.1"/>
    <property type="molecule type" value="Genomic_DNA"/>
</dbReference>
<protein>
    <recommendedName>
        <fullName evidence="6 7">D,D-heptose 1,7-bisphosphate phosphatase</fullName>
        <ecNumber evidence="7">3.1.3.-</ecNumber>
    </recommendedName>
</protein>
<dbReference type="PIRSF" id="PIRSF004682">
    <property type="entry name" value="GmhB"/>
    <property type="match status" value="1"/>
</dbReference>
<keyword evidence="11" id="KW-0460">Magnesium</keyword>
<feature type="binding site" evidence="11">
    <location>
        <position position="18"/>
    </location>
    <ligand>
        <name>Mg(2+)</name>
        <dbReference type="ChEBI" id="CHEBI:18420"/>
    </ligand>
</feature>
<feature type="active site" description="Proton donor" evidence="8">
    <location>
        <position position="20"/>
    </location>
</feature>
<evidence type="ECO:0000256" key="10">
    <source>
        <dbReference type="PIRSR" id="PIRSR004682-3"/>
    </source>
</evidence>
<feature type="binding site" evidence="11">
    <location>
        <position position="137"/>
    </location>
    <ligand>
        <name>Mg(2+)</name>
        <dbReference type="ChEBI" id="CHEBI:18420"/>
    </ligand>
</feature>
<evidence type="ECO:0000256" key="3">
    <source>
        <dbReference type="ARBA" id="ARBA00022723"/>
    </source>
</evidence>
<keyword evidence="2 7" id="KW-0963">Cytoplasm</keyword>
<feature type="binding site" evidence="9">
    <location>
        <begin position="110"/>
        <end position="111"/>
    </location>
    <ligand>
        <name>substrate</name>
    </ligand>
</feature>
<keyword evidence="11" id="KW-0862">Zinc</keyword>